<evidence type="ECO:0000313" key="3">
    <source>
        <dbReference type="Proteomes" id="UP000250266"/>
    </source>
</evidence>
<protein>
    <submittedName>
        <fullName evidence="2">Glucooligosaccharide oxidase</fullName>
    </submittedName>
</protein>
<feature type="compositionally biased region" description="Basic and acidic residues" evidence="1">
    <location>
        <begin position="265"/>
        <end position="275"/>
    </location>
</feature>
<accession>A0A8E2JD91</accession>
<reference evidence="2 3" key="1">
    <citation type="journal article" date="2016" name="Nat. Commun.">
        <title>Ectomycorrhizal ecology is imprinted in the genome of the dominant symbiotic fungus Cenococcum geophilum.</title>
        <authorList>
            <consortium name="DOE Joint Genome Institute"/>
            <person name="Peter M."/>
            <person name="Kohler A."/>
            <person name="Ohm R.A."/>
            <person name="Kuo A."/>
            <person name="Krutzmann J."/>
            <person name="Morin E."/>
            <person name="Arend M."/>
            <person name="Barry K.W."/>
            <person name="Binder M."/>
            <person name="Choi C."/>
            <person name="Clum A."/>
            <person name="Copeland A."/>
            <person name="Grisel N."/>
            <person name="Haridas S."/>
            <person name="Kipfer T."/>
            <person name="LaButti K."/>
            <person name="Lindquist E."/>
            <person name="Lipzen A."/>
            <person name="Maire R."/>
            <person name="Meier B."/>
            <person name="Mihaltcheva S."/>
            <person name="Molinier V."/>
            <person name="Murat C."/>
            <person name="Poggeler S."/>
            <person name="Quandt C.A."/>
            <person name="Sperisen C."/>
            <person name="Tritt A."/>
            <person name="Tisserant E."/>
            <person name="Crous P.W."/>
            <person name="Henrissat B."/>
            <person name="Nehls U."/>
            <person name="Egli S."/>
            <person name="Spatafora J.W."/>
            <person name="Grigoriev I.V."/>
            <person name="Martin F.M."/>
        </authorList>
    </citation>
    <scope>NUCLEOTIDE SEQUENCE [LARGE SCALE GENOMIC DNA]</scope>
    <source>
        <strain evidence="2 3">CBS 459.81</strain>
    </source>
</reference>
<dbReference type="InterPro" id="IPR016167">
    <property type="entry name" value="FAD-bd_PCMH_sub1"/>
</dbReference>
<organism evidence="2 3">
    <name type="scientific">Lepidopterella palustris CBS 459.81</name>
    <dbReference type="NCBI Taxonomy" id="1314670"/>
    <lineage>
        <taxon>Eukaryota</taxon>
        <taxon>Fungi</taxon>
        <taxon>Dikarya</taxon>
        <taxon>Ascomycota</taxon>
        <taxon>Pezizomycotina</taxon>
        <taxon>Dothideomycetes</taxon>
        <taxon>Pleosporomycetidae</taxon>
        <taxon>Mytilinidiales</taxon>
        <taxon>Argynnaceae</taxon>
        <taxon>Lepidopterella</taxon>
    </lineage>
</organism>
<dbReference type="EMBL" id="KV745079">
    <property type="protein sequence ID" value="OCK78137.1"/>
    <property type="molecule type" value="Genomic_DNA"/>
</dbReference>
<name>A0A8E2JD91_9PEZI</name>
<gene>
    <name evidence="2" type="ORF">K432DRAFT_458848</name>
</gene>
<dbReference type="SUPFAM" id="SSF56176">
    <property type="entry name" value="FAD-binding/transporter-associated domain-like"/>
    <property type="match status" value="1"/>
</dbReference>
<dbReference type="InterPro" id="IPR036318">
    <property type="entry name" value="FAD-bd_PCMH-like_sf"/>
</dbReference>
<evidence type="ECO:0000256" key="1">
    <source>
        <dbReference type="SAM" id="MobiDB-lite"/>
    </source>
</evidence>
<dbReference type="GO" id="GO:0050660">
    <property type="term" value="F:flavin adenine dinucleotide binding"/>
    <property type="evidence" value="ECO:0007669"/>
    <property type="project" value="InterPro"/>
</dbReference>
<dbReference type="OrthoDB" id="415825at2759"/>
<dbReference type="Gene3D" id="3.40.462.20">
    <property type="match status" value="1"/>
</dbReference>
<sequence>MDNSGSTATEKSLLSAVSGNSALLALPNKSFYQLSDMKPYNPDIPITQITVTYPKTADLAAVIIKCAASANLKVQPRCGGHSYSNYGCGVLLLIMSKKSKSFFADSSIIRASEIENPDVFALKMSSKPQIKDTAIWMAIFDLEDGAISDVPQNATAYVHRDALFFLQAYAVNIGRVSTTSRSFIASINQVITSALPNVNPGAYAGYVDPALPNAQRAYLGSSLPRLQHSSARLILTMSFIIPAASERPAFKTPDSGDGKLAQMENAEKGRKAGEQ</sequence>
<dbReference type="Gene3D" id="3.30.43.10">
    <property type="entry name" value="Uridine Diphospho-n-acetylenolpyruvylglucosamine Reductase, domain 2"/>
    <property type="match status" value="1"/>
</dbReference>
<evidence type="ECO:0000313" key="2">
    <source>
        <dbReference type="EMBL" id="OCK78137.1"/>
    </source>
</evidence>
<dbReference type="AlphaFoldDB" id="A0A8E2JD91"/>
<keyword evidence="3" id="KW-1185">Reference proteome</keyword>
<proteinExistence type="predicted"/>
<feature type="region of interest" description="Disordered" evidence="1">
    <location>
        <begin position="249"/>
        <end position="275"/>
    </location>
</feature>
<dbReference type="Proteomes" id="UP000250266">
    <property type="component" value="Unassembled WGS sequence"/>
</dbReference>